<dbReference type="PANTHER" id="PTHR45695">
    <property type="entry name" value="LEUCOKININ RECEPTOR-RELATED"/>
    <property type="match status" value="1"/>
</dbReference>
<evidence type="ECO:0000256" key="4">
    <source>
        <dbReference type="ARBA" id="ARBA00023040"/>
    </source>
</evidence>
<keyword evidence="11" id="KW-1185">Reference proteome</keyword>
<feature type="transmembrane region" description="Helical" evidence="8">
    <location>
        <begin position="199"/>
        <end position="220"/>
    </location>
</feature>
<evidence type="ECO:0000313" key="11">
    <source>
        <dbReference type="Proteomes" id="UP000270296"/>
    </source>
</evidence>
<dbReference type="InterPro" id="IPR017452">
    <property type="entry name" value="GPCR_Rhodpsn_7TM"/>
</dbReference>
<accession>A0A183IVF9</accession>
<evidence type="ECO:0000313" key="10">
    <source>
        <dbReference type="EMBL" id="VDP13691.1"/>
    </source>
</evidence>
<feature type="transmembrane region" description="Helical" evidence="8">
    <location>
        <begin position="104"/>
        <end position="126"/>
    </location>
</feature>
<dbReference type="AlphaFoldDB" id="A0A183IVF9"/>
<name>A0A183IVF9_9BILA</name>
<dbReference type="Pfam" id="PF00001">
    <property type="entry name" value="7tm_1"/>
    <property type="match status" value="1"/>
</dbReference>
<keyword evidence="7" id="KW-0807">Transducer</keyword>
<proteinExistence type="predicted"/>
<dbReference type="Proteomes" id="UP000270296">
    <property type="component" value="Unassembled WGS sequence"/>
</dbReference>
<evidence type="ECO:0000256" key="2">
    <source>
        <dbReference type="ARBA" id="ARBA00022692"/>
    </source>
</evidence>
<keyword evidence="5 8" id="KW-0472">Membrane</keyword>
<feature type="domain" description="G-protein coupled receptors family 1 profile" evidence="9">
    <location>
        <begin position="105"/>
        <end position="338"/>
    </location>
</feature>
<keyword evidence="4" id="KW-0297">G-protein coupled receptor</keyword>
<keyword evidence="2 8" id="KW-0812">Transmembrane</keyword>
<feature type="transmembrane region" description="Helical" evidence="8">
    <location>
        <begin position="286"/>
        <end position="306"/>
    </location>
</feature>
<gene>
    <name evidence="10" type="ORF">SBAD_LOCUS7606</name>
</gene>
<organism evidence="12">
    <name type="scientific">Soboliphyme baturini</name>
    <dbReference type="NCBI Taxonomy" id="241478"/>
    <lineage>
        <taxon>Eukaryota</taxon>
        <taxon>Metazoa</taxon>
        <taxon>Ecdysozoa</taxon>
        <taxon>Nematoda</taxon>
        <taxon>Enoplea</taxon>
        <taxon>Dorylaimia</taxon>
        <taxon>Dioctophymatida</taxon>
        <taxon>Dioctophymatoidea</taxon>
        <taxon>Soboliphymatidae</taxon>
        <taxon>Soboliphyme</taxon>
    </lineage>
</organism>
<dbReference type="PROSITE" id="PS50262">
    <property type="entry name" value="G_PROTEIN_RECEP_F1_2"/>
    <property type="match status" value="1"/>
</dbReference>
<dbReference type="Gene3D" id="1.20.1070.10">
    <property type="entry name" value="Rhodopsin 7-helix transmembrane proteins"/>
    <property type="match status" value="1"/>
</dbReference>
<evidence type="ECO:0000256" key="3">
    <source>
        <dbReference type="ARBA" id="ARBA00022989"/>
    </source>
</evidence>
<evidence type="ECO:0000313" key="12">
    <source>
        <dbReference type="WBParaSite" id="SBAD_0000789501-mRNA-1"/>
    </source>
</evidence>
<reference evidence="10 11" key="2">
    <citation type="submission" date="2018-11" db="EMBL/GenBank/DDBJ databases">
        <authorList>
            <consortium name="Pathogen Informatics"/>
        </authorList>
    </citation>
    <scope>NUCLEOTIDE SEQUENCE [LARGE SCALE GENOMIC DNA]</scope>
</reference>
<dbReference type="GO" id="GO:0004930">
    <property type="term" value="F:G protein-coupled receptor activity"/>
    <property type="evidence" value="ECO:0007669"/>
    <property type="project" value="UniProtKB-KW"/>
</dbReference>
<evidence type="ECO:0000256" key="8">
    <source>
        <dbReference type="SAM" id="Phobius"/>
    </source>
</evidence>
<sequence>MTEDWNRTNQGETYENINLSFTASPAFVTNRSAFAVMFPIRNVFETIRMYVLIVLFACGLPLNVYMNLNITNLMMLTIYTTSDIAWLVTVDWRAGEAMCKAVKFFVIFCMSINSYIIVCLSVYCFICHCMNKHPCILYCFAWLLALANALPEVANWTLLRPSKITNWEQCTLMWLVLRYRRVLLHESPSRVEYMSINVYNIYLGIVVFWIPVLLILLFYLSSLCTKCGNRYRSLIQLEKPSEISFYPCRYDVDDRSVTIASIPSRSYAKHCAMTKIKRKTFNTSRLLILTYLLCWLPYNAFAMWTSSHYSSYENWHSFVTSFLSCLLILNSIINPIIYLRWKRLSR</sequence>
<evidence type="ECO:0000256" key="1">
    <source>
        <dbReference type="ARBA" id="ARBA00004141"/>
    </source>
</evidence>
<dbReference type="OrthoDB" id="6435638at2759"/>
<protein>
    <submittedName>
        <fullName evidence="12">G_PROTEIN_RECEP_F1_2 domain-containing protein</fullName>
    </submittedName>
</protein>
<evidence type="ECO:0000259" key="9">
    <source>
        <dbReference type="PROSITE" id="PS50262"/>
    </source>
</evidence>
<keyword evidence="3 8" id="KW-1133">Transmembrane helix</keyword>
<dbReference type="InterPro" id="IPR000276">
    <property type="entry name" value="GPCR_Rhodpsn"/>
</dbReference>
<dbReference type="PRINTS" id="PR00237">
    <property type="entry name" value="GPCRRHODOPSN"/>
</dbReference>
<feature type="transmembrane region" description="Helical" evidence="8">
    <location>
        <begin position="47"/>
        <end position="66"/>
    </location>
</feature>
<feature type="transmembrane region" description="Helical" evidence="8">
    <location>
        <begin position="135"/>
        <end position="154"/>
    </location>
</feature>
<dbReference type="PANTHER" id="PTHR45695:SF22">
    <property type="entry name" value="G-PROTEIN COUPLED RECEPTORS FAMILY 1 PROFILE DOMAIN-CONTAINING PROTEIN"/>
    <property type="match status" value="1"/>
</dbReference>
<dbReference type="WBParaSite" id="SBAD_0000789501-mRNA-1">
    <property type="protein sequence ID" value="SBAD_0000789501-mRNA-1"/>
    <property type="gene ID" value="SBAD_0000789501"/>
</dbReference>
<keyword evidence="6" id="KW-0675">Receptor</keyword>
<dbReference type="GO" id="GO:0005886">
    <property type="term" value="C:plasma membrane"/>
    <property type="evidence" value="ECO:0007669"/>
    <property type="project" value="TreeGrafter"/>
</dbReference>
<evidence type="ECO:0000256" key="5">
    <source>
        <dbReference type="ARBA" id="ARBA00023136"/>
    </source>
</evidence>
<dbReference type="EMBL" id="UZAM01010773">
    <property type="protein sequence ID" value="VDP13691.1"/>
    <property type="molecule type" value="Genomic_DNA"/>
</dbReference>
<feature type="transmembrane region" description="Helical" evidence="8">
    <location>
        <begin position="318"/>
        <end position="339"/>
    </location>
</feature>
<evidence type="ECO:0000256" key="6">
    <source>
        <dbReference type="ARBA" id="ARBA00023170"/>
    </source>
</evidence>
<reference evidence="12" key="1">
    <citation type="submission" date="2016-06" db="UniProtKB">
        <authorList>
            <consortium name="WormBaseParasite"/>
        </authorList>
    </citation>
    <scope>IDENTIFICATION</scope>
</reference>
<comment type="subcellular location">
    <subcellularLocation>
        <location evidence="1">Membrane</location>
        <topology evidence="1">Multi-pass membrane protein</topology>
    </subcellularLocation>
</comment>
<dbReference type="SUPFAM" id="SSF81321">
    <property type="entry name" value="Family A G protein-coupled receptor-like"/>
    <property type="match status" value="1"/>
</dbReference>
<evidence type="ECO:0000256" key="7">
    <source>
        <dbReference type="ARBA" id="ARBA00023224"/>
    </source>
</evidence>